<feature type="transmembrane region" description="Helical" evidence="2">
    <location>
        <begin position="78"/>
        <end position="101"/>
    </location>
</feature>
<protein>
    <submittedName>
        <fullName evidence="4">Peptidase A24</fullName>
    </submittedName>
</protein>
<dbReference type="GO" id="GO:0006465">
    <property type="term" value="P:signal peptide processing"/>
    <property type="evidence" value="ECO:0007669"/>
    <property type="project" value="TreeGrafter"/>
</dbReference>
<evidence type="ECO:0000256" key="2">
    <source>
        <dbReference type="SAM" id="Phobius"/>
    </source>
</evidence>
<dbReference type="EMBL" id="JXST01000039">
    <property type="protein sequence ID" value="KIU14654.1"/>
    <property type="molecule type" value="Genomic_DNA"/>
</dbReference>
<evidence type="ECO:0000313" key="4">
    <source>
        <dbReference type="EMBL" id="KIU14654.1"/>
    </source>
</evidence>
<keyword evidence="2" id="KW-0472">Membrane</keyword>
<dbReference type="GO" id="GO:0005886">
    <property type="term" value="C:plasma membrane"/>
    <property type="evidence" value="ECO:0007669"/>
    <property type="project" value="TreeGrafter"/>
</dbReference>
<evidence type="ECO:0000256" key="1">
    <source>
        <dbReference type="ARBA" id="ARBA00005801"/>
    </source>
</evidence>
<keyword evidence="5" id="KW-1185">Reference proteome</keyword>
<evidence type="ECO:0000313" key="5">
    <source>
        <dbReference type="Proteomes" id="UP000032221"/>
    </source>
</evidence>
<dbReference type="PANTHER" id="PTHR30487">
    <property type="entry name" value="TYPE 4 PREPILIN-LIKE PROTEINS LEADER PEPTIDE-PROCESSING ENZYME"/>
    <property type="match status" value="1"/>
</dbReference>
<keyword evidence="2" id="KW-0812">Transmembrane</keyword>
<dbReference type="OrthoDB" id="4428077at2"/>
<dbReference type="RefSeq" id="WP_043392751.1">
    <property type="nucleotide sequence ID" value="NZ_JXST01000039.1"/>
</dbReference>
<proteinExistence type="inferred from homology"/>
<reference evidence="4 5" key="1">
    <citation type="submission" date="2015-01" db="EMBL/GenBank/DDBJ databases">
        <title>Genome sequence of Mycobacterium llatzerense and Mycobacterium immunogenum recovered from brain abscess.</title>
        <authorList>
            <person name="Greninger A.L."/>
            <person name="Langelier C."/>
            <person name="Cunningham G."/>
            <person name="Chiu C.Y."/>
            <person name="Miller S."/>
        </authorList>
    </citation>
    <scope>NUCLEOTIDE SEQUENCE [LARGE SCALE GENOMIC DNA]</scope>
    <source>
        <strain evidence="4 5">CLUC14</strain>
    </source>
</reference>
<dbReference type="InterPro" id="IPR000045">
    <property type="entry name" value="Prepilin_IV_endopep_pep"/>
</dbReference>
<dbReference type="GO" id="GO:0004190">
    <property type="term" value="F:aspartic-type endopeptidase activity"/>
    <property type="evidence" value="ECO:0007669"/>
    <property type="project" value="InterPro"/>
</dbReference>
<dbReference type="Pfam" id="PF01478">
    <property type="entry name" value="Peptidase_A24"/>
    <property type="match status" value="1"/>
</dbReference>
<dbReference type="PATRIC" id="fig|280871.6.peg.4786"/>
<gene>
    <name evidence="4" type="ORF">TL10_23125</name>
</gene>
<keyword evidence="2" id="KW-1133">Transmembrane helix</keyword>
<feature type="transmembrane region" description="Helical" evidence="2">
    <location>
        <begin position="48"/>
        <end position="66"/>
    </location>
</feature>
<dbReference type="InterPro" id="IPR050882">
    <property type="entry name" value="Prepilin_peptidase/N-MTase"/>
</dbReference>
<dbReference type="Gene3D" id="1.20.120.1220">
    <property type="match status" value="1"/>
</dbReference>
<name>A0A0D1JQ12_9MYCO</name>
<dbReference type="AlphaFoldDB" id="A0A0D1JQ12"/>
<feature type="domain" description="Prepilin type IV endopeptidase peptidase" evidence="3">
    <location>
        <begin position="6"/>
        <end position="99"/>
    </location>
</feature>
<comment type="caution">
    <text evidence="4">The sequence shown here is derived from an EMBL/GenBank/DDBJ whole genome shotgun (WGS) entry which is preliminary data.</text>
</comment>
<sequence length="140" mass="13985">MGAGLIVGAWMVALCVYDFRERRLPNWLTLPGAAALLGGGLITGKGSAAALGAVALFGLYLLVHLLNPKAMGGGDVKLALGLGALTGMFGADVWVLAALGAPLLTAGYAMVALMRRAGRTVPHGPSMCLASATAVALAIG</sequence>
<evidence type="ECO:0000259" key="3">
    <source>
        <dbReference type="Pfam" id="PF01478"/>
    </source>
</evidence>
<dbReference type="Proteomes" id="UP000032221">
    <property type="component" value="Unassembled WGS sequence"/>
</dbReference>
<dbReference type="PANTHER" id="PTHR30487:SF0">
    <property type="entry name" value="PREPILIN LEADER PEPTIDASE_N-METHYLTRANSFERASE-RELATED"/>
    <property type="match status" value="1"/>
</dbReference>
<organism evidence="4 5">
    <name type="scientific">Mycolicibacterium llatzerense</name>
    <dbReference type="NCBI Taxonomy" id="280871"/>
    <lineage>
        <taxon>Bacteria</taxon>
        <taxon>Bacillati</taxon>
        <taxon>Actinomycetota</taxon>
        <taxon>Actinomycetes</taxon>
        <taxon>Mycobacteriales</taxon>
        <taxon>Mycobacteriaceae</taxon>
        <taxon>Mycolicibacterium</taxon>
    </lineage>
</organism>
<accession>A0A0D1JQ12</accession>
<feature type="transmembrane region" description="Helical" evidence="2">
    <location>
        <begin position="24"/>
        <end position="42"/>
    </location>
</feature>
<dbReference type="STRING" id="280871.TL10_23125"/>
<comment type="similarity">
    <text evidence="1">Belongs to the peptidase A24 family.</text>
</comment>